<dbReference type="Pfam" id="PF07386">
    <property type="entry name" value="DUF1499"/>
    <property type="match status" value="1"/>
</dbReference>
<keyword evidence="1" id="KW-1133">Transmembrane helix</keyword>
<gene>
    <name evidence="2" type="ORF">C7450_108164</name>
</gene>
<protein>
    <submittedName>
        <fullName evidence="2">Uncharacterized protein DUF1499</fullName>
    </submittedName>
</protein>
<name>A0A2V3U364_9HYPH</name>
<sequence length="266" mass="27933">MRRVTLHEPVTWMAPASRWIGLFAVVVMLFGLGLLRFGHVDLPDALAVLTVAPAIALLAVLLALLAFVVIWRDGARGLGAALAGIVLALVVLAGPAYVLVEGLRAHRPQDVATDVARPPAFSLSRAALAARHGVTPSLAPGVVRQASIPGRGVVEPLDLDVPMAPAFNAALKVARDLGWDVVEAIPGKGRVGIGRIDAVDHTPILRLPVDITIRFTPRAQGVRVDVRTVVRHGIADFALAVGAERIEQFLDALSDATDESAEGSAS</sequence>
<evidence type="ECO:0000256" key="1">
    <source>
        <dbReference type="SAM" id="Phobius"/>
    </source>
</evidence>
<keyword evidence="1" id="KW-0812">Transmembrane</keyword>
<proteinExistence type="predicted"/>
<dbReference type="OrthoDB" id="1523552at2"/>
<keyword evidence="3" id="KW-1185">Reference proteome</keyword>
<evidence type="ECO:0000313" key="3">
    <source>
        <dbReference type="Proteomes" id="UP000248021"/>
    </source>
</evidence>
<accession>A0A2V3U364</accession>
<organism evidence="2 3">
    <name type="scientific">Chelatococcus asaccharovorans</name>
    <dbReference type="NCBI Taxonomy" id="28210"/>
    <lineage>
        <taxon>Bacteria</taxon>
        <taxon>Pseudomonadati</taxon>
        <taxon>Pseudomonadota</taxon>
        <taxon>Alphaproteobacteria</taxon>
        <taxon>Hyphomicrobiales</taxon>
        <taxon>Chelatococcaceae</taxon>
        <taxon>Chelatococcus</taxon>
    </lineage>
</organism>
<evidence type="ECO:0000313" key="2">
    <source>
        <dbReference type="EMBL" id="PXW56414.1"/>
    </source>
</evidence>
<feature type="transmembrane region" description="Helical" evidence="1">
    <location>
        <begin position="45"/>
        <end position="71"/>
    </location>
</feature>
<dbReference type="InterPro" id="IPR010865">
    <property type="entry name" value="DUF1499"/>
</dbReference>
<dbReference type="AlphaFoldDB" id="A0A2V3U364"/>
<dbReference type="RefSeq" id="WP_110376160.1">
    <property type="nucleotide sequence ID" value="NZ_JAHBRY010000001.1"/>
</dbReference>
<comment type="caution">
    <text evidence="2">The sequence shown here is derived from an EMBL/GenBank/DDBJ whole genome shotgun (WGS) entry which is preliminary data.</text>
</comment>
<keyword evidence="1" id="KW-0472">Membrane</keyword>
<feature type="transmembrane region" description="Helical" evidence="1">
    <location>
        <begin position="20"/>
        <end position="38"/>
    </location>
</feature>
<feature type="transmembrane region" description="Helical" evidence="1">
    <location>
        <begin position="77"/>
        <end position="100"/>
    </location>
</feature>
<reference evidence="2 3" key="1">
    <citation type="submission" date="2018-05" db="EMBL/GenBank/DDBJ databases">
        <title>Genomic Encyclopedia of Type Strains, Phase IV (KMG-IV): sequencing the most valuable type-strain genomes for metagenomic binning, comparative biology and taxonomic classification.</title>
        <authorList>
            <person name="Goeker M."/>
        </authorList>
    </citation>
    <scope>NUCLEOTIDE SEQUENCE [LARGE SCALE GENOMIC DNA]</scope>
    <source>
        <strain evidence="2 3">DSM 6462</strain>
    </source>
</reference>
<dbReference type="Proteomes" id="UP000248021">
    <property type="component" value="Unassembled WGS sequence"/>
</dbReference>
<dbReference type="EMBL" id="QJJK01000008">
    <property type="protein sequence ID" value="PXW56414.1"/>
    <property type="molecule type" value="Genomic_DNA"/>
</dbReference>